<keyword evidence="7 10" id="KW-0804">Transcription</keyword>
<dbReference type="InterPro" id="IPR037033">
    <property type="entry name" value="DNA-dir_RNAP_su2_hyb_sf"/>
</dbReference>
<dbReference type="FunFam" id="3.90.1110.10:FF:000006">
    <property type="entry name" value="DNA-directed RNA polymerase subunit beta"/>
    <property type="match status" value="1"/>
</dbReference>
<dbReference type="InterPro" id="IPR037034">
    <property type="entry name" value="RNA_pol_Rpb2_2_sf"/>
</dbReference>
<dbReference type="GO" id="GO:0006351">
    <property type="term" value="P:DNA-templated transcription"/>
    <property type="evidence" value="ECO:0007669"/>
    <property type="project" value="InterPro"/>
</dbReference>
<comment type="similarity">
    <text evidence="1 9">Belongs to the RNA polymerase beta chain family.</text>
</comment>
<dbReference type="InterPro" id="IPR007642">
    <property type="entry name" value="RNA_pol_Rpb2_2"/>
</dbReference>
<dbReference type="GO" id="GO:0003899">
    <property type="term" value="F:DNA-directed RNA polymerase activity"/>
    <property type="evidence" value="ECO:0007669"/>
    <property type="project" value="UniProtKB-EC"/>
</dbReference>
<evidence type="ECO:0000256" key="9">
    <source>
        <dbReference type="RuleBase" id="RU000434"/>
    </source>
</evidence>
<evidence type="ECO:0000256" key="6">
    <source>
        <dbReference type="ARBA" id="ARBA00022723"/>
    </source>
</evidence>
<evidence type="ECO:0000256" key="7">
    <source>
        <dbReference type="ARBA" id="ARBA00023163"/>
    </source>
</evidence>
<feature type="domain" description="RNA polymerase beta subunit protrusion" evidence="13">
    <location>
        <begin position="44"/>
        <end position="436"/>
    </location>
</feature>
<dbReference type="Gene3D" id="3.90.1100.10">
    <property type="match status" value="1"/>
</dbReference>
<sequence>MVLDHEDLDLMNDDNFVDKKKLSAPIKSTADKFQLVPEFLKVRGLVKQHLDSFNYFINVGIKKIARANSRITSTLDPSIYLWSFKDVYVGEPSILNVGTAEVINPHMCRLADMTYAAPIYVNIEYVHGIHGKTTISAKDKVVIGRMPIMLRSCRCVLHGKDEEELARLGECPLDPGGYFVIKGTEKVLLIQEQLSKNRIIIDSDKKGNINASVTSSSETTKSKTVIQMEKEKIYLYLHQFVKKIPIIIVLKAMGMESDQEIVQMVGRDPRFSASLLPSMEASIECISEGVNTRQQALDYLEAKLVGSTSFCDATREIKTLLKKRLDYQPMVVKRSSYGPPEKDGRALYILRELFLAHVPVRDDNYRQKCFYVGVMLRRMIEAMLNKDSMDDKDYVGNKRLELSGQLISLLFEDLFKTMTTEAIKKVDAILQKPNRASRFDFSQCLTGEKNHNISFGLERTLSTGNFDIKRFRMHRKGMTQVLTRLSFIGSLGSITKISPQFEKSRKVSGPRSLQPSQWGMLCPCDTPEGESCGLVKNLALMTHVTTDQEEGPLVAMCFKLGVTDLEVLSAEELHTPDSFLVIFNGLILGKHRRPQYFANSLRRLRRAGKIGEFVSVFINEKQHCVYVASDGGRVCRPLVIVENGESRVKQHHMKELKDGVRTFDDFIREGLIEYLDVNEENNALIALYESEAMKDVTHIEIEPFTILGVVAGLIPYPHHNQSPRNTYQCAMGKQAMGNIAYNQAIKPDGLFALPIGVGYDKLGAGQNATVAVMSNTGYDIEDAIVMNKASLDRGFERCIVKKTVVATCQKYGNDTVDRILRPERTGPDAEKMQILDDDGIAAPGEIIRPNDVYINKQIPVDTRDNMTSPPSDTQYRPAREYFKGPEGETQVVERVALCSHKNGNLCIKYNIRHTRRPELGDKFSSRHGQKGVCGTIVQQEDFPFSERGICPDLIMNPHGFPSRMTVGKMMELLGSKAGVSSGRFHYGSAFGEESGHADTVENIRHHPCEASLFLLWEGVVILRSQWRAIANIRLYGANILPETETHGHGQNACAREWTACDDDKTAN</sequence>
<dbReference type="Pfam" id="PF04563">
    <property type="entry name" value="RNA_pol_Rpb2_1"/>
    <property type="match status" value="1"/>
</dbReference>
<dbReference type="Gene3D" id="2.40.50.150">
    <property type="match status" value="1"/>
</dbReference>
<feature type="domain" description="RNA polymerase Rpb2" evidence="12">
    <location>
        <begin position="196"/>
        <end position="401"/>
    </location>
</feature>
<evidence type="ECO:0000256" key="4">
    <source>
        <dbReference type="ARBA" id="ARBA00022679"/>
    </source>
</evidence>
<evidence type="ECO:0000256" key="3">
    <source>
        <dbReference type="ARBA" id="ARBA00022478"/>
    </source>
</evidence>
<evidence type="ECO:0000256" key="2">
    <source>
        <dbReference type="ARBA" id="ARBA00011206"/>
    </source>
</evidence>
<dbReference type="Pfam" id="PF04566">
    <property type="entry name" value="RNA_pol_Rpb2_4"/>
    <property type="match status" value="1"/>
</dbReference>
<evidence type="ECO:0000259" key="14">
    <source>
        <dbReference type="Pfam" id="PF04565"/>
    </source>
</evidence>
<keyword evidence="3 10" id="KW-0240">DNA-directed RNA polymerase</keyword>
<dbReference type="Pfam" id="PF04565">
    <property type="entry name" value="RNA_pol_Rpb2_3"/>
    <property type="match status" value="1"/>
</dbReference>
<dbReference type="EMBL" id="LR031874">
    <property type="protein sequence ID" value="VDD25197.1"/>
    <property type="molecule type" value="Genomic_DNA"/>
</dbReference>
<evidence type="ECO:0000259" key="11">
    <source>
        <dbReference type="Pfam" id="PF00562"/>
    </source>
</evidence>
<dbReference type="InterPro" id="IPR015712">
    <property type="entry name" value="DNA-dir_RNA_pol_su2"/>
</dbReference>
<dbReference type="InterPro" id="IPR007121">
    <property type="entry name" value="RNA_pol_bsu_CS"/>
</dbReference>
<comment type="catalytic activity">
    <reaction evidence="8 10">
        <text>RNA(n) + a ribonucleoside 5'-triphosphate = RNA(n+1) + diphosphate</text>
        <dbReference type="Rhea" id="RHEA:21248"/>
        <dbReference type="Rhea" id="RHEA-COMP:14527"/>
        <dbReference type="Rhea" id="RHEA-COMP:17342"/>
        <dbReference type="ChEBI" id="CHEBI:33019"/>
        <dbReference type="ChEBI" id="CHEBI:61557"/>
        <dbReference type="ChEBI" id="CHEBI:140395"/>
        <dbReference type="EC" id="2.7.7.6"/>
    </reaction>
</comment>
<dbReference type="GO" id="GO:0032549">
    <property type="term" value="F:ribonucleoside binding"/>
    <property type="evidence" value="ECO:0007669"/>
    <property type="project" value="InterPro"/>
</dbReference>
<evidence type="ECO:0000256" key="8">
    <source>
        <dbReference type="ARBA" id="ARBA00048552"/>
    </source>
</evidence>
<dbReference type="AlphaFoldDB" id="A0A3P6D277"/>
<dbReference type="GO" id="GO:0003677">
    <property type="term" value="F:DNA binding"/>
    <property type="evidence" value="ECO:0007669"/>
    <property type="project" value="InterPro"/>
</dbReference>
<dbReference type="Gene3D" id="3.90.1070.20">
    <property type="match status" value="1"/>
</dbReference>
<feature type="domain" description="RNA polymerase Rpb2" evidence="16">
    <location>
        <begin position="663"/>
        <end position="693"/>
    </location>
</feature>
<keyword evidence="6" id="KW-0479">Metal-binding</keyword>
<dbReference type="PROSITE" id="PS01166">
    <property type="entry name" value="RNA_POL_BETA"/>
    <property type="match status" value="1"/>
</dbReference>
<evidence type="ECO:0000259" key="13">
    <source>
        <dbReference type="Pfam" id="PF04563"/>
    </source>
</evidence>
<dbReference type="InterPro" id="IPR007647">
    <property type="entry name" value="RNA_pol_Rpb2_5"/>
</dbReference>
<dbReference type="Pfam" id="PF04567">
    <property type="entry name" value="RNA_pol_Rpb2_5"/>
    <property type="match status" value="1"/>
</dbReference>
<dbReference type="GO" id="GO:0000428">
    <property type="term" value="C:DNA-directed RNA polymerase complex"/>
    <property type="evidence" value="ECO:0007669"/>
    <property type="project" value="UniProtKB-KW"/>
</dbReference>
<dbReference type="PANTHER" id="PTHR20856">
    <property type="entry name" value="DNA-DIRECTED RNA POLYMERASE I SUBUNIT 2"/>
    <property type="match status" value="1"/>
</dbReference>
<evidence type="ECO:0000259" key="15">
    <source>
        <dbReference type="Pfam" id="PF04566"/>
    </source>
</evidence>
<evidence type="ECO:0000259" key="12">
    <source>
        <dbReference type="Pfam" id="PF04561"/>
    </source>
</evidence>
<keyword evidence="4 10" id="KW-0808">Transferase</keyword>
<dbReference type="Gene3D" id="3.90.1110.10">
    <property type="entry name" value="RNA polymerase Rpb2, domain 2"/>
    <property type="match status" value="1"/>
</dbReference>
<feature type="domain" description="DNA-directed RNA polymerase subunit 2 hybrid-binding" evidence="11">
    <location>
        <begin position="710"/>
        <end position="1003"/>
    </location>
</feature>
<dbReference type="Pfam" id="PF00562">
    <property type="entry name" value="RNA_pol_Rpb2_6"/>
    <property type="match status" value="1"/>
</dbReference>
<dbReference type="FunFam" id="2.40.270.10:FF:000022">
    <property type="match status" value="1"/>
</dbReference>
<dbReference type="EC" id="2.7.7.6" evidence="10"/>
<evidence type="ECO:0000256" key="10">
    <source>
        <dbReference type="RuleBase" id="RU363031"/>
    </source>
</evidence>
<organism evidence="17">
    <name type="scientific">Brassica oleracea</name>
    <name type="common">Wild cabbage</name>
    <dbReference type="NCBI Taxonomy" id="3712"/>
    <lineage>
        <taxon>Eukaryota</taxon>
        <taxon>Viridiplantae</taxon>
        <taxon>Streptophyta</taxon>
        <taxon>Embryophyta</taxon>
        <taxon>Tracheophyta</taxon>
        <taxon>Spermatophyta</taxon>
        <taxon>Magnoliopsida</taxon>
        <taxon>eudicotyledons</taxon>
        <taxon>Gunneridae</taxon>
        <taxon>Pentapetalae</taxon>
        <taxon>rosids</taxon>
        <taxon>malvids</taxon>
        <taxon>Brassicales</taxon>
        <taxon>Brassicaceae</taxon>
        <taxon>Brassiceae</taxon>
        <taxon>Brassica</taxon>
    </lineage>
</organism>
<gene>
    <name evidence="17" type="ORF">BOLC2T10650H</name>
</gene>
<comment type="function">
    <text evidence="10">DNA-dependent RNA polymerase catalyzes the transcription of DNA into RNA using the four ribonucleoside triphosphates as substrates.</text>
</comment>
<evidence type="ECO:0000256" key="1">
    <source>
        <dbReference type="ARBA" id="ARBA00006835"/>
    </source>
</evidence>
<dbReference type="Gene3D" id="2.40.270.10">
    <property type="entry name" value="DNA-directed RNA polymerase, subunit 2, domain 6"/>
    <property type="match status" value="1"/>
</dbReference>
<keyword evidence="5 10" id="KW-0548">Nucleotidyltransferase</keyword>
<dbReference type="FunFam" id="3.90.1100.10:FF:000021">
    <property type="entry name" value="DNA-directed RNA polymerase subunit beta"/>
    <property type="match status" value="1"/>
</dbReference>
<dbReference type="InterPro" id="IPR014724">
    <property type="entry name" value="RNA_pol_RPB2_OB-fold"/>
</dbReference>
<dbReference type="GO" id="GO:0046872">
    <property type="term" value="F:metal ion binding"/>
    <property type="evidence" value="ECO:0007669"/>
    <property type="project" value="UniProtKB-KW"/>
</dbReference>
<dbReference type="FunFam" id="3.90.1070.20:FF:000002">
    <property type="entry name" value="DNA-directed RNA polymerase subunit beta"/>
    <property type="match status" value="1"/>
</dbReference>
<dbReference type="CDD" id="cd00653">
    <property type="entry name" value="RNA_pol_B_RPB2"/>
    <property type="match status" value="1"/>
</dbReference>
<proteinExistence type="inferred from homology"/>
<dbReference type="InterPro" id="IPR007120">
    <property type="entry name" value="DNA-dir_RNAP_su2_dom"/>
</dbReference>
<evidence type="ECO:0000259" key="16">
    <source>
        <dbReference type="Pfam" id="PF04567"/>
    </source>
</evidence>
<protein>
    <recommendedName>
        <fullName evidence="10">DNA-directed RNA polymerase subunit beta</fullName>
        <ecNumber evidence="10">2.7.7.6</ecNumber>
    </recommendedName>
</protein>
<accession>A0A3P6D277</accession>
<dbReference type="SUPFAM" id="SSF64484">
    <property type="entry name" value="beta and beta-prime subunits of DNA dependent RNA-polymerase"/>
    <property type="match status" value="1"/>
</dbReference>
<comment type="subunit">
    <text evidence="2">Component of the RNA polymerase III (Pol III) complex consisting of 17 subunits.</text>
</comment>
<feature type="domain" description="RNA polymerase Rpb2" evidence="14">
    <location>
        <begin position="480"/>
        <end position="544"/>
    </location>
</feature>
<reference evidence="17" key="1">
    <citation type="submission" date="2018-11" db="EMBL/GenBank/DDBJ databases">
        <authorList>
            <consortium name="Genoscope - CEA"/>
            <person name="William W."/>
        </authorList>
    </citation>
    <scope>NUCLEOTIDE SEQUENCE</scope>
</reference>
<evidence type="ECO:0000313" key="17">
    <source>
        <dbReference type="EMBL" id="VDD25197.1"/>
    </source>
</evidence>
<dbReference type="InterPro" id="IPR007646">
    <property type="entry name" value="RNA_pol_Rpb2_4"/>
</dbReference>
<feature type="domain" description="RNA polymerase Rpb2" evidence="15">
    <location>
        <begin position="581"/>
        <end position="642"/>
    </location>
</feature>
<dbReference type="Pfam" id="PF04561">
    <property type="entry name" value="RNA_pol_Rpb2_2"/>
    <property type="match status" value="1"/>
</dbReference>
<dbReference type="FunFam" id="3.90.1100.10:FF:000014">
    <property type="entry name" value="DNA-directed RNA polymerase subunit beta"/>
    <property type="match status" value="1"/>
</dbReference>
<dbReference type="InterPro" id="IPR007645">
    <property type="entry name" value="RNA_pol_Rpb2_3"/>
</dbReference>
<evidence type="ECO:0000256" key="5">
    <source>
        <dbReference type="ARBA" id="ARBA00022695"/>
    </source>
</evidence>
<dbReference type="InterPro" id="IPR007644">
    <property type="entry name" value="RNA_pol_bsu_protrusion"/>
</dbReference>
<name>A0A3P6D277_BRAOL</name>